<protein>
    <submittedName>
        <fullName evidence="2">Uncharacterized protein</fullName>
    </submittedName>
</protein>
<gene>
    <name evidence="2" type="ORF">DILT_LOCUS8664</name>
</gene>
<organism evidence="2 3">
    <name type="scientific">Dibothriocephalus latus</name>
    <name type="common">Fish tapeworm</name>
    <name type="synonym">Diphyllobothrium latum</name>
    <dbReference type="NCBI Taxonomy" id="60516"/>
    <lineage>
        <taxon>Eukaryota</taxon>
        <taxon>Metazoa</taxon>
        <taxon>Spiralia</taxon>
        <taxon>Lophotrochozoa</taxon>
        <taxon>Platyhelminthes</taxon>
        <taxon>Cestoda</taxon>
        <taxon>Eucestoda</taxon>
        <taxon>Diphyllobothriidea</taxon>
        <taxon>Diphyllobothriidae</taxon>
        <taxon>Dibothriocephalus</taxon>
    </lineage>
</organism>
<dbReference type="Gene3D" id="2.120.10.80">
    <property type="entry name" value="Kelch-type beta propeller"/>
    <property type="match status" value="1"/>
</dbReference>
<keyword evidence="1" id="KW-0880">Kelch repeat</keyword>
<dbReference type="InterPro" id="IPR006652">
    <property type="entry name" value="Kelch_1"/>
</dbReference>
<evidence type="ECO:0000256" key="1">
    <source>
        <dbReference type="ARBA" id="ARBA00022441"/>
    </source>
</evidence>
<name>A0A3P7LPE4_DIBLA</name>
<evidence type="ECO:0000313" key="3">
    <source>
        <dbReference type="Proteomes" id="UP000281553"/>
    </source>
</evidence>
<dbReference type="InterPro" id="IPR015915">
    <property type="entry name" value="Kelch-typ_b-propeller"/>
</dbReference>
<proteinExistence type="predicted"/>
<evidence type="ECO:0000313" key="2">
    <source>
        <dbReference type="EMBL" id="VDN12833.1"/>
    </source>
</evidence>
<accession>A0A3P7LPE4</accession>
<dbReference type="SUPFAM" id="SSF117281">
    <property type="entry name" value="Kelch motif"/>
    <property type="match status" value="1"/>
</dbReference>
<dbReference type="AlphaFoldDB" id="A0A3P7LPE4"/>
<keyword evidence="3" id="KW-1185">Reference proteome</keyword>
<dbReference type="OrthoDB" id="8185403at2759"/>
<dbReference type="SMART" id="SM00612">
    <property type="entry name" value="Kelch"/>
    <property type="match status" value="1"/>
</dbReference>
<sequence>MQQLVEIRPHPASFVLFGKDKQSSKWFVLYFDSQMRKEERIAEMEKREYASYSVIGESIFVVGGGTAQQRTSKCVEEFLMRERRWRRRAPLTVGREYHAAAVVRAGDNKTLLGVFGGNNPGHLSSCEVYDVSQDR</sequence>
<dbReference type="Pfam" id="PF01344">
    <property type="entry name" value="Kelch_1"/>
    <property type="match status" value="1"/>
</dbReference>
<dbReference type="Proteomes" id="UP000281553">
    <property type="component" value="Unassembled WGS sequence"/>
</dbReference>
<dbReference type="EMBL" id="UYRU01054862">
    <property type="protein sequence ID" value="VDN12833.1"/>
    <property type="molecule type" value="Genomic_DNA"/>
</dbReference>
<reference evidence="2 3" key="1">
    <citation type="submission" date="2018-11" db="EMBL/GenBank/DDBJ databases">
        <authorList>
            <consortium name="Pathogen Informatics"/>
        </authorList>
    </citation>
    <scope>NUCLEOTIDE SEQUENCE [LARGE SCALE GENOMIC DNA]</scope>
</reference>